<name>A0A7Y6II95_9ACTN</name>
<evidence type="ECO:0000313" key="2">
    <source>
        <dbReference type="Proteomes" id="UP000586042"/>
    </source>
</evidence>
<gene>
    <name evidence="1" type="ORF">HTZ77_45045</name>
</gene>
<sequence>MEDGQAAPAAHPGPAVGIDRGVVVAASPSDGAFHDRAYITSGESQRYRRLQQQLARTRWGSNRPRQV</sequence>
<dbReference type="Proteomes" id="UP000586042">
    <property type="component" value="Unassembled WGS sequence"/>
</dbReference>
<dbReference type="EMBL" id="JABWGN010000074">
    <property type="protein sequence ID" value="NUW38511.1"/>
    <property type="molecule type" value="Genomic_DNA"/>
</dbReference>
<keyword evidence="2" id="KW-1185">Reference proteome</keyword>
<reference evidence="1 2" key="1">
    <citation type="submission" date="2020-06" db="EMBL/GenBank/DDBJ databases">
        <title>Nonomuraea sp. SMC257, a novel actinomycete isolated from soil.</title>
        <authorList>
            <person name="Chanama M."/>
        </authorList>
    </citation>
    <scope>NUCLEOTIDE SEQUENCE [LARGE SCALE GENOMIC DNA]</scope>
    <source>
        <strain evidence="1 2">SMC257</strain>
    </source>
</reference>
<proteinExistence type="predicted"/>
<accession>A0A7Y6II95</accession>
<protein>
    <submittedName>
        <fullName evidence="1">Transposase</fullName>
    </submittedName>
</protein>
<evidence type="ECO:0000313" key="1">
    <source>
        <dbReference type="EMBL" id="NUW38511.1"/>
    </source>
</evidence>
<comment type="caution">
    <text evidence="1">The sequence shown here is derived from an EMBL/GenBank/DDBJ whole genome shotgun (WGS) entry which is preliminary data.</text>
</comment>
<feature type="non-terminal residue" evidence="1">
    <location>
        <position position="67"/>
    </location>
</feature>
<dbReference type="AlphaFoldDB" id="A0A7Y6II95"/>
<organism evidence="1 2">
    <name type="scientific">Nonomuraea montanisoli</name>
    <dbReference type="NCBI Taxonomy" id="2741721"/>
    <lineage>
        <taxon>Bacteria</taxon>
        <taxon>Bacillati</taxon>
        <taxon>Actinomycetota</taxon>
        <taxon>Actinomycetes</taxon>
        <taxon>Streptosporangiales</taxon>
        <taxon>Streptosporangiaceae</taxon>
        <taxon>Nonomuraea</taxon>
    </lineage>
</organism>